<accession>A0A8S1NFR1</accession>
<dbReference type="EMBL" id="CAJJDN010000057">
    <property type="protein sequence ID" value="CAD8091400.1"/>
    <property type="molecule type" value="Genomic_DNA"/>
</dbReference>
<reference evidence="1" key="1">
    <citation type="submission" date="2021-01" db="EMBL/GenBank/DDBJ databases">
        <authorList>
            <consortium name="Genoscope - CEA"/>
            <person name="William W."/>
        </authorList>
    </citation>
    <scope>NUCLEOTIDE SEQUENCE</scope>
</reference>
<dbReference type="AlphaFoldDB" id="A0A8S1NFR1"/>
<proteinExistence type="predicted"/>
<evidence type="ECO:0000313" key="1">
    <source>
        <dbReference type="EMBL" id="CAD8091400.1"/>
    </source>
</evidence>
<name>A0A8S1NFR1_9CILI</name>
<comment type="caution">
    <text evidence="1">The sequence shown here is derived from an EMBL/GenBank/DDBJ whole genome shotgun (WGS) entry which is preliminary data.</text>
</comment>
<sequence>MINLIDLEGWLEYSTSPDINQLKQLSISPKITPIQRYKKDRLPSLQQKKVECNKINNYKSSYFVNSEQNRQQIINEERKYQKLTKKYTLIPQQQYQFHQLSSFIESPKKSQKIKELQDGFFSKRSYRIKIKNRTLNLTQKSPLLNISQLLCRLNSQDIQKNELLQILNK</sequence>
<keyword evidence="2" id="KW-1185">Reference proteome</keyword>
<organism evidence="1 2">
    <name type="scientific">Paramecium sonneborni</name>
    <dbReference type="NCBI Taxonomy" id="65129"/>
    <lineage>
        <taxon>Eukaryota</taxon>
        <taxon>Sar</taxon>
        <taxon>Alveolata</taxon>
        <taxon>Ciliophora</taxon>
        <taxon>Intramacronucleata</taxon>
        <taxon>Oligohymenophorea</taxon>
        <taxon>Peniculida</taxon>
        <taxon>Parameciidae</taxon>
        <taxon>Paramecium</taxon>
    </lineage>
</organism>
<protein>
    <submittedName>
        <fullName evidence="1">Uncharacterized protein</fullName>
    </submittedName>
</protein>
<evidence type="ECO:0000313" key="2">
    <source>
        <dbReference type="Proteomes" id="UP000692954"/>
    </source>
</evidence>
<gene>
    <name evidence="1" type="ORF">PSON_ATCC_30995.1.T0570252</name>
</gene>
<dbReference type="Proteomes" id="UP000692954">
    <property type="component" value="Unassembled WGS sequence"/>
</dbReference>